<dbReference type="HOGENOM" id="CLU_1685416_0_0_0"/>
<sequence length="156" mass="17625">MDKKQFFERFPETSVIGRDATPDELVVYFDHNGEVGAWRENRRTTTGEGEILGLDDAAAARHRYAHQRAPQPQDLDSGLVERNWVRTSRKRGMMTERTLEGEDVSASFLDRLGQLQHVAGKVTRNDAGELVVESWMDGVRQEIAVTRNASVNVKGR</sequence>
<accession>L0DRT9</accession>
<keyword evidence="2" id="KW-1185">Reference proteome</keyword>
<geneLocation type="plasmid" evidence="1 2">
    <name>pSINAC03</name>
</geneLocation>
<evidence type="ECO:0000313" key="1">
    <source>
        <dbReference type="EMBL" id="AGA31710.1"/>
    </source>
</evidence>
<evidence type="ECO:0000313" key="2">
    <source>
        <dbReference type="Proteomes" id="UP000010798"/>
    </source>
</evidence>
<dbReference type="RefSeq" id="WP_015250770.1">
    <property type="nucleotide sequence ID" value="NC_019895.1"/>
</dbReference>
<name>L0DRT9_SINAD</name>
<dbReference type="KEGG" id="saci:Sinac_7682"/>
<proteinExistence type="predicted"/>
<dbReference type="AlphaFoldDB" id="L0DRT9"/>
<reference evidence="1 2" key="1">
    <citation type="submission" date="2012-02" db="EMBL/GenBank/DDBJ databases">
        <title>Complete sequence of plasmid 3 of Singulisphaera acidiphila DSM 18658.</title>
        <authorList>
            <consortium name="US DOE Joint Genome Institute (JGI-PGF)"/>
            <person name="Lucas S."/>
            <person name="Copeland A."/>
            <person name="Lapidus A."/>
            <person name="Glavina del Rio T."/>
            <person name="Dalin E."/>
            <person name="Tice H."/>
            <person name="Bruce D."/>
            <person name="Goodwin L."/>
            <person name="Pitluck S."/>
            <person name="Peters L."/>
            <person name="Ovchinnikova G."/>
            <person name="Chertkov O."/>
            <person name="Kyrpides N."/>
            <person name="Mavromatis K."/>
            <person name="Ivanova N."/>
            <person name="Brettin T."/>
            <person name="Detter J.C."/>
            <person name="Han C."/>
            <person name="Larimer F."/>
            <person name="Land M."/>
            <person name="Hauser L."/>
            <person name="Markowitz V."/>
            <person name="Cheng J.-F."/>
            <person name="Hugenholtz P."/>
            <person name="Woyke T."/>
            <person name="Wu D."/>
            <person name="Tindall B."/>
            <person name="Pomrenke H."/>
            <person name="Brambilla E."/>
            <person name="Klenk H.-P."/>
            <person name="Eisen J.A."/>
        </authorList>
    </citation>
    <scope>NUCLEOTIDE SEQUENCE [LARGE SCALE GENOMIC DNA]</scope>
    <source>
        <strain evidence="2">ATCC BAA-1392 / DSM 18658 / VKM B-2454 / MOB10</strain>
        <plasmid evidence="1 2">pSINAC03</plasmid>
    </source>
</reference>
<gene>
    <name evidence="1" type="ordered locus">Sinac_7682</name>
</gene>
<organism evidence="1 2">
    <name type="scientific">Singulisphaera acidiphila (strain ATCC BAA-1392 / DSM 18658 / VKM B-2454 / MOB10)</name>
    <dbReference type="NCBI Taxonomy" id="886293"/>
    <lineage>
        <taxon>Bacteria</taxon>
        <taxon>Pseudomonadati</taxon>
        <taxon>Planctomycetota</taxon>
        <taxon>Planctomycetia</taxon>
        <taxon>Isosphaerales</taxon>
        <taxon>Isosphaeraceae</taxon>
        <taxon>Singulisphaera</taxon>
    </lineage>
</organism>
<dbReference type="OrthoDB" id="9990330at2"/>
<protein>
    <submittedName>
        <fullName evidence="1">Uncharacterized protein</fullName>
    </submittedName>
</protein>
<keyword evidence="1" id="KW-0614">Plasmid</keyword>
<dbReference type="Proteomes" id="UP000010798">
    <property type="component" value="Plasmid pSINAC03"/>
</dbReference>
<dbReference type="EMBL" id="CP003367">
    <property type="protein sequence ID" value="AGA31710.1"/>
    <property type="molecule type" value="Genomic_DNA"/>
</dbReference>